<evidence type="ECO:0000256" key="1">
    <source>
        <dbReference type="ARBA" id="ARBA00022490"/>
    </source>
</evidence>
<dbReference type="NCBIfam" id="NF003593">
    <property type="entry name" value="PRK05255.1-1"/>
    <property type="match status" value="1"/>
</dbReference>
<name>A0A0W0VCJ6_9GAMM</name>
<reference evidence="5 6" key="1">
    <citation type="submission" date="2015-11" db="EMBL/GenBank/DDBJ databases">
        <title>Genomic analysis of 38 Legionella species identifies large and diverse effector repertoires.</title>
        <authorList>
            <person name="Burstein D."/>
            <person name="Amaro F."/>
            <person name="Zusman T."/>
            <person name="Lifshitz Z."/>
            <person name="Cohen O."/>
            <person name="Gilbert J.A."/>
            <person name="Pupko T."/>
            <person name="Shuman H.A."/>
            <person name="Segal G."/>
        </authorList>
    </citation>
    <scope>NUCLEOTIDE SEQUENCE [LARGE SCALE GENOMIC DNA]</scope>
    <source>
        <strain evidence="5 6">BL-540</strain>
    </source>
</reference>
<dbReference type="Proteomes" id="UP000055035">
    <property type="component" value="Unassembled WGS sequence"/>
</dbReference>
<dbReference type="STRING" id="456.Ljor_2164"/>
<dbReference type="CDD" id="cd16331">
    <property type="entry name" value="YjgA-like"/>
    <property type="match status" value="1"/>
</dbReference>
<protein>
    <submittedName>
        <fullName evidence="5">Alpha helix protein</fullName>
    </submittedName>
</protein>
<evidence type="ECO:0000256" key="3">
    <source>
        <dbReference type="ARBA" id="ARBA00022730"/>
    </source>
</evidence>
<sequence length="158" mass="17847">MEEPKSKSQKKREAETLKKIGIQLISLSPAKLKELPLPPPLLQAILDAKHIKSHGAIRRQAQLIGKLMRAADSEAIVEAFAGLMAEDEAKTAVFHDLEHWRERLIHGGNDALTEFIDQYQPQDIQQLRHLVKKAIDEKNNNKQLGASKALFRFLRACI</sequence>
<keyword evidence="4" id="KW-0694">RNA-binding</keyword>
<organism evidence="5 6">
    <name type="scientific">Legionella jordanis</name>
    <dbReference type="NCBI Taxonomy" id="456"/>
    <lineage>
        <taxon>Bacteria</taxon>
        <taxon>Pseudomonadati</taxon>
        <taxon>Pseudomonadota</taxon>
        <taxon>Gammaproteobacteria</taxon>
        <taxon>Legionellales</taxon>
        <taxon>Legionellaceae</taxon>
        <taxon>Legionella</taxon>
    </lineage>
</organism>
<evidence type="ECO:0000256" key="2">
    <source>
        <dbReference type="ARBA" id="ARBA00022517"/>
    </source>
</evidence>
<dbReference type="Pfam" id="PF04751">
    <property type="entry name" value="DarP"/>
    <property type="match status" value="1"/>
</dbReference>
<evidence type="ECO:0000256" key="4">
    <source>
        <dbReference type="ARBA" id="ARBA00022884"/>
    </source>
</evidence>
<keyword evidence="6" id="KW-1185">Reference proteome</keyword>
<proteinExistence type="predicted"/>
<dbReference type="AlphaFoldDB" id="A0A0W0VCJ6"/>
<dbReference type="GO" id="GO:0005829">
    <property type="term" value="C:cytosol"/>
    <property type="evidence" value="ECO:0007669"/>
    <property type="project" value="TreeGrafter"/>
</dbReference>
<keyword evidence="1" id="KW-0963">Cytoplasm</keyword>
<gene>
    <name evidence="5" type="ORF">Ljor_2164</name>
</gene>
<comment type="caution">
    <text evidence="5">The sequence shown here is derived from an EMBL/GenBank/DDBJ whole genome shotgun (WGS) entry which is preliminary data.</text>
</comment>
<dbReference type="EMBL" id="LNYJ01000011">
    <property type="protein sequence ID" value="KTD17858.1"/>
    <property type="molecule type" value="Genomic_DNA"/>
</dbReference>
<dbReference type="InterPro" id="IPR023153">
    <property type="entry name" value="DarP_sf"/>
</dbReference>
<accession>A0A0W0VCJ6</accession>
<dbReference type="PANTHER" id="PTHR38101:SF1">
    <property type="entry name" value="UPF0307 PROTEIN YJGA"/>
    <property type="match status" value="1"/>
</dbReference>
<dbReference type="SUPFAM" id="SSF158710">
    <property type="entry name" value="PSPTO4464-like"/>
    <property type="match status" value="1"/>
</dbReference>
<evidence type="ECO:0000313" key="5">
    <source>
        <dbReference type="EMBL" id="KTD17858.1"/>
    </source>
</evidence>
<dbReference type="InterPro" id="IPR006839">
    <property type="entry name" value="DarP"/>
</dbReference>
<dbReference type="PATRIC" id="fig|456.5.peg.2320"/>
<dbReference type="PIRSF" id="PIRSF016183">
    <property type="entry name" value="UCP016183"/>
    <property type="match status" value="1"/>
</dbReference>
<dbReference type="Gene3D" id="1.10.60.30">
    <property type="entry name" value="PSPTO4464-like domains"/>
    <property type="match status" value="2"/>
</dbReference>
<dbReference type="GO" id="GO:0019843">
    <property type="term" value="F:rRNA binding"/>
    <property type="evidence" value="ECO:0007669"/>
    <property type="project" value="UniProtKB-KW"/>
</dbReference>
<evidence type="ECO:0000313" key="6">
    <source>
        <dbReference type="Proteomes" id="UP000055035"/>
    </source>
</evidence>
<dbReference type="RefSeq" id="WP_058471575.1">
    <property type="nucleotide sequence ID" value="NZ_CAAAIC010000001.1"/>
</dbReference>
<keyword evidence="2" id="KW-0690">Ribosome biogenesis</keyword>
<keyword evidence="3" id="KW-0699">rRNA-binding</keyword>
<dbReference type="GO" id="GO:0042254">
    <property type="term" value="P:ribosome biogenesis"/>
    <property type="evidence" value="ECO:0007669"/>
    <property type="project" value="UniProtKB-KW"/>
</dbReference>
<dbReference type="OrthoDB" id="5293604at2"/>
<dbReference type="PANTHER" id="PTHR38101">
    <property type="entry name" value="UPF0307 PROTEIN YJGA"/>
    <property type="match status" value="1"/>
</dbReference>